<gene>
    <name evidence="2" type="ORF">COV08_00550</name>
</gene>
<evidence type="ECO:0000313" key="3">
    <source>
        <dbReference type="Proteomes" id="UP000230431"/>
    </source>
</evidence>
<feature type="domain" description="Metallo-beta-lactamase" evidence="1">
    <location>
        <begin position="40"/>
        <end position="216"/>
    </location>
</feature>
<dbReference type="PANTHER" id="PTHR30619:SF1">
    <property type="entry name" value="RECOMBINATION PROTEIN 2"/>
    <property type="match status" value="1"/>
</dbReference>
<dbReference type="Proteomes" id="UP000230431">
    <property type="component" value="Unassembled WGS sequence"/>
</dbReference>
<comment type="caution">
    <text evidence="2">The sequence shown here is derived from an EMBL/GenBank/DDBJ whole genome shotgun (WGS) entry which is preliminary data.</text>
</comment>
<name>A0A2H0RIU1_9BACT</name>
<dbReference type="InterPro" id="IPR052159">
    <property type="entry name" value="Competence_DNA_uptake"/>
</dbReference>
<protein>
    <recommendedName>
        <fullName evidence="1">Metallo-beta-lactamase domain-containing protein</fullName>
    </recommendedName>
</protein>
<sequence>MKRRWSLIASLIVVNLIIWLAVAIETPGQYLTVAFLDVGQGDAILITAPNRNQVLIDGGPSRQTVRALAAATPFYDRSLDLVVATHPDADHIGGLPEVLSRYHVAGFLESPFRGKTTVYESLEIALAEAKTERLVAKVGTKIILGPETVMEVLAARTPTLGPRGGQPAANDSSLVIKLTHGENTFLLTGDLSAKLLDQLAARSPEAVRAEVLKVSHHGSKNSSSLWFFRQVDPNLAIISAGANNRFGHPHQEVLTWLRVAGIQTFNTADAGTITLKSDGATVGF</sequence>
<reference evidence="2 3" key="1">
    <citation type="submission" date="2017-09" db="EMBL/GenBank/DDBJ databases">
        <title>Depth-based differentiation of microbial function through sediment-hosted aquifers and enrichment of novel symbionts in the deep terrestrial subsurface.</title>
        <authorList>
            <person name="Probst A.J."/>
            <person name="Ladd B."/>
            <person name="Jarett J.K."/>
            <person name="Geller-Mcgrath D.E."/>
            <person name="Sieber C.M."/>
            <person name="Emerson J.B."/>
            <person name="Anantharaman K."/>
            <person name="Thomas B.C."/>
            <person name="Malmstrom R."/>
            <person name="Stieglmeier M."/>
            <person name="Klingl A."/>
            <person name="Woyke T."/>
            <person name="Ryan C.M."/>
            <person name="Banfield J.F."/>
        </authorList>
    </citation>
    <scope>NUCLEOTIDE SEQUENCE [LARGE SCALE GENOMIC DNA]</scope>
    <source>
        <strain evidence="2">CG10_big_fil_rev_8_21_14_0_10_49_38</strain>
    </source>
</reference>
<dbReference type="EMBL" id="PCYK01000003">
    <property type="protein sequence ID" value="PIR46408.1"/>
    <property type="molecule type" value="Genomic_DNA"/>
</dbReference>
<dbReference type="AlphaFoldDB" id="A0A2H0RIU1"/>
<accession>A0A2H0RIU1</accession>
<proteinExistence type="predicted"/>
<dbReference type="SMART" id="SM00849">
    <property type="entry name" value="Lactamase_B"/>
    <property type="match status" value="1"/>
</dbReference>
<organism evidence="2 3">
    <name type="scientific">Candidatus Vogelbacteria bacterium CG10_big_fil_rev_8_21_14_0_10_49_38</name>
    <dbReference type="NCBI Taxonomy" id="1975043"/>
    <lineage>
        <taxon>Bacteria</taxon>
        <taxon>Candidatus Vogeliibacteriota</taxon>
    </lineage>
</organism>
<dbReference type="InterPro" id="IPR001279">
    <property type="entry name" value="Metallo-B-lactamas"/>
</dbReference>
<dbReference type="CDD" id="cd07731">
    <property type="entry name" value="ComA-like_MBL-fold"/>
    <property type="match status" value="1"/>
</dbReference>
<evidence type="ECO:0000259" key="1">
    <source>
        <dbReference type="SMART" id="SM00849"/>
    </source>
</evidence>
<dbReference type="PANTHER" id="PTHR30619">
    <property type="entry name" value="DNA INTERNALIZATION/COMPETENCE PROTEIN COMEC/REC2"/>
    <property type="match status" value="1"/>
</dbReference>
<dbReference type="Gene3D" id="3.60.15.10">
    <property type="entry name" value="Ribonuclease Z/Hydroxyacylglutathione hydrolase-like"/>
    <property type="match status" value="1"/>
</dbReference>
<evidence type="ECO:0000313" key="2">
    <source>
        <dbReference type="EMBL" id="PIR46408.1"/>
    </source>
</evidence>
<dbReference type="Pfam" id="PF00753">
    <property type="entry name" value="Lactamase_B"/>
    <property type="match status" value="1"/>
</dbReference>
<dbReference type="InterPro" id="IPR035681">
    <property type="entry name" value="ComA-like_MBL"/>
</dbReference>
<dbReference type="SUPFAM" id="SSF56281">
    <property type="entry name" value="Metallo-hydrolase/oxidoreductase"/>
    <property type="match status" value="1"/>
</dbReference>
<dbReference type="InterPro" id="IPR036866">
    <property type="entry name" value="RibonucZ/Hydroxyglut_hydro"/>
</dbReference>